<keyword evidence="7 16" id="KW-0963">Cytoplasm</keyword>
<feature type="domain" description="Phosphoribulokinase/uridine kinase" evidence="18">
    <location>
        <begin position="9"/>
        <end position="193"/>
    </location>
</feature>
<evidence type="ECO:0000313" key="20">
    <source>
        <dbReference type="Proteomes" id="UP000321046"/>
    </source>
</evidence>
<dbReference type="GO" id="GO:0004849">
    <property type="term" value="F:uridine kinase activity"/>
    <property type="evidence" value="ECO:0007669"/>
    <property type="project" value="UniProtKB-UniRule"/>
</dbReference>
<evidence type="ECO:0000256" key="14">
    <source>
        <dbReference type="ARBA" id="ARBA00047436"/>
    </source>
</evidence>
<keyword evidence="11 16" id="KW-0067">ATP-binding</keyword>
<comment type="subcellular location">
    <subcellularLocation>
        <location evidence="1 16 17">Cytoplasm</location>
    </subcellularLocation>
</comment>
<dbReference type="UniPathway" id="UPA00574">
    <property type="reaction ID" value="UER00637"/>
</dbReference>
<comment type="caution">
    <text evidence="19">The sequence shown here is derived from an EMBL/GenBank/DDBJ whole genome shotgun (WGS) entry which is preliminary data.</text>
</comment>
<gene>
    <name evidence="16" type="primary">udk</name>
    <name evidence="19" type="ORF">FRC96_19640</name>
</gene>
<evidence type="ECO:0000256" key="13">
    <source>
        <dbReference type="ARBA" id="ARBA00031452"/>
    </source>
</evidence>
<dbReference type="EC" id="2.7.1.48" evidence="5 16"/>
<evidence type="ECO:0000256" key="17">
    <source>
        <dbReference type="RuleBase" id="RU003825"/>
    </source>
</evidence>
<dbReference type="GO" id="GO:0043771">
    <property type="term" value="F:cytidine kinase activity"/>
    <property type="evidence" value="ECO:0007669"/>
    <property type="project" value="RHEA"/>
</dbReference>
<feature type="binding site" evidence="16">
    <location>
        <begin position="13"/>
        <end position="20"/>
    </location>
    <ligand>
        <name>ATP</name>
        <dbReference type="ChEBI" id="CHEBI:30616"/>
    </ligand>
</feature>
<evidence type="ECO:0000256" key="9">
    <source>
        <dbReference type="ARBA" id="ARBA00022741"/>
    </source>
</evidence>
<dbReference type="GO" id="GO:0005524">
    <property type="term" value="F:ATP binding"/>
    <property type="evidence" value="ECO:0007669"/>
    <property type="project" value="UniProtKB-UniRule"/>
</dbReference>
<evidence type="ECO:0000256" key="2">
    <source>
        <dbReference type="ARBA" id="ARBA00004690"/>
    </source>
</evidence>
<dbReference type="InterPro" id="IPR026008">
    <property type="entry name" value="Uridine_kinase"/>
</dbReference>
<comment type="pathway">
    <text evidence="3 16 17">Pyrimidine metabolism; CTP biosynthesis via salvage pathway; CTP from cytidine: step 1/3.</text>
</comment>
<dbReference type="PANTHER" id="PTHR10285">
    <property type="entry name" value="URIDINE KINASE"/>
    <property type="match status" value="1"/>
</dbReference>
<dbReference type="PRINTS" id="PR00988">
    <property type="entry name" value="URIDINKINASE"/>
</dbReference>
<evidence type="ECO:0000256" key="12">
    <source>
        <dbReference type="ARBA" id="ARBA00030641"/>
    </source>
</evidence>
<dbReference type="Gene3D" id="3.40.50.300">
    <property type="entry name" value="P-loop containing nucleotide triphosphate hydrolases"/>
    <property type="match status" value="1"/>
</dbReference>
<dbReference type="AlphaFoldDB" id="A0A5C6X236"/>
<dbReference type="InterPro" id="IPR027417">
    <property type="entry name" value="P-loop_NTPase"/>
</dbReference>
<evidence type="ECO:0000256" key="11">
    <source>
        <dbReference type="ARBA" id="ARBA00022840"/>
    </source>
</evidence>
<comment type="pathway">
    <text evidence="2 16 17">Pyrimidine metabolism; UMP biosynthesis via salvage pathway; UMP from uridine: step 1/1.</text>
</comment>
<dbReference type="Pfam" id="PF00485">
    <property type="entry name" value="PRK"/>
    <property type="match status" value="1"/>
</dbReference>
<name>A0A5C6X236_9DELT</name>
<accession>A0A5C6X236</accession>
<evidence type="ECO:0000256" key="8">
    <source>
        <dbReference type="ARBA" id="ARBA00022679"/>
    </source>
</evidence>
<dbReference type="NCBIfam" id="TIGR00235">
    <property type="entry name" value="udk"/>
    <property type="match status" value="1"/>
</dbReference>
<dbReference type="GO" id="GO:0044206">
    <property type="term" value="P:UMP salvage"/>
    <property type="evidence" value="ECO:0007669"/>
    <property type="project" value="UniProtKB-UniRule"/>
</dbReference>
<evidence type="ECO:0000256" key="1">
    <source>
        <dbReference type="ARBA" id="ARBA00004496"/>
    </source>
</evidence>
<reference evidence="19 20" key="1">
    <citation type="submission" date="2019-08" db="EMBL/GenBank/DDBJ databases">
        <title>Bradymonadales sp. TMQ2.</title>
        <authorList>
            <person name="Liang Q."/>
        </authorList>
    </citation>
    <scope>NUCLEOTIDE SEQUENCE [LARGE SCALE GENOMIC DNA]</scope>
    <source>
        <strain evidence="19 20">TMQ2</strain>
    </source>
</reference>
<dbReference type="SUPFAM" id="SSF52540">
    <property type="entry name" value="P-loop containing nucleoside triphosphate hydrolases"/>
    <property type="match status" value="1"/>
</dbReference>
<sequence length="217" mass="24566">MSSTSPILVGIAGGTGSGKTTVVRRILEAFDEDVICLDMDSYYRDLSEMPKEERRKFNFDHPDAFDTELFIQHLQELSAGKAVKKPVYSFAESVRTADVVDVEPAPIVIVEGILVLADARVRDLLEVKIFVDADDDIRFIRRLERDVAERGRTLESVISQYQRTVRPMHYSFVEPSKRYADVIIPRGGKNDIAINMVVADITSRLTHIKVRNQLDLI</sequence>
<protein>
    <recommendedName>
        <fullName evidence="6 16">Uridine kinase</fullName>
        <ecNumber evidence="5 16">2.7.1.48</ecNumber>
    </recommendedName>
    <alternativeName>
        <fullName evidence="12 16">Cytidine monophosphokinase</fullName>
    </alternativeName>
    <alternativeName>
        <fullName evidence="13 16">Uridine monophosphokinase</fullName>
    </alternativeName>
</protein>
<dbReference type="GO" id="GO:0044211">
    <property type="term" value="P:CTP salvage"/>
    <property type="evidence" value="ECO:0007669"/>
    <property type="project" value="UniProtKB-UniRule"/>
</dbReference>
<dbReference type="UniPathway" id="UPA00579">
    <property type="reaction ID" value="UER00640"/>
</dbReference>
<evidence type="ECO:0000313" key="19">
    <source>
        <dbReference type="EMBL" id="TXD31955.1"/>
    </source>
</evidence>
<evidence type="ECO:0000256" key="5">
    <source>
        <dbReference type="ARBA" id="ARBA00012137"/>
    </source>
</evidence>
<dbReference type="OrthoDB" id="9777642at2"/>
<evidence type="ECO:0000259" key="18">
    <source>
        <dbReference type="Pfam" id="PF00485"/>
    </source>
</evidence>
<dbReference type="CDD" id="cd02023">
    <property type="entry name" value="UMPK"/>
    <property type="match status" value="1"/>
</dbReference>
<dbReference type="RefSeq" id="WP_146977088.1">
    <property type="nucleotide sequence ID" value="NZ_VOSL01000143.1"/>
</dbReference>
<keyword evidence="10 16" id="KW-0418">Kinase</keyword>
<evidence type="ECO:0000256" key="6">
    <source>
        <dbReference type="ARBA" id="ARBA00021478"/>
    </source>
</evidence>
<dbReference type="EMBL" id="VOSL01000143">
    <property type="protein sequence ID" value="TXD31955.1"/>
    <property type="molecule type" value="Genomic_DNA"/>
</dbReference>
<dbReference type="NCBIfam" id="NF004018">
    <property type="entry name" value="PRK05480.1"/>
    <property type="match status" value="1"/>
</dbReference>
<dbReference type="HAMAP" id="MF_00551">
    <property type="entry name" value="Uridine_kinase"/>
    <property type="match status" value="1"/>
</dbReference>
<proteinExistence type="inferred from homology"/>
<evidence type="ECO:0000256" key="3">
    <source>
        <dbReference type="ARBA" id="ARBA00004784"/>
    </source>
</evidence>
<dbReference type="InterPro" id="IPR006083">
    <property type="entry name" value="PRK/URK"/>
</dbReference>
<comment type="catalytic activity">
    <reaction evidence="15 16 17">
        <text>uridine + ATP = UMP + ADP + H(+)</text>
        <dbReference type="Rhea" id="RHEA:16825"/>
        <dbReference type="ChEBI" id="CHEBI:15378"/>
        <dbReference type="ChEBI" id="CHEBI:16704"/>
        <dbReference type="ChEBI" id="CHEBI:30616"/>
        <dbReference type="ChEBI" id="CHEBI:57865"/>
        <dbReference type="ChEBI" id="CHEBI:456216"/>
        <dbReference type="EC" id="2.7.1.48"/>
    </reaction>
</comment>
<evidence type="ECO:0000256" key="10">
    <source>
        <dbReference type="ARBA" id="ARBA00022777"/>
    </source>
</evidence>
<evidence type="ECO:0000256" key="7">
    <source>
        <dbReference type="ARBA" id="ARBA00022490"/>
    </source>
</evidence>
<evidence type="ECO:0000256" key="4">
    <source>
        <dbReference type="ARBA" id="ARBA00005408"/>
    </source>
</evidence>
<keyword evidence="8 16" id="KW-0808">Transferase</keyword>
<comment type="catalytic activity">
    <reaction evidence="14 17">
        <text>cytidine + ATP = CMP + ADP + H(+)</text>
        <dbReference type="Rhea" id="RHEA:24674"/>
        <dbReference type="ChEBI" id="CHEBI:15378"/>
        <dbReference type="ChEBI" id="CHEBI:17562"/>
        <dbReference type="ChEBI" id="CHEBI:30616"/>
        <dbReference type="ChEBI" id="CHEBI:60377"/>
        <dbReference type="ChEBI" id="CHEBI:456216"/>
        <dbReference type="EC" id="2.7.1.48"/>
    </reaction>
</comment>
<organism evidence="19 20">
    <name type="scientific">Lujinxingia vulgaris</name>
    <dbReference type="NCBI Taxonomy" id="2600176"/>
    <lineage>
        <taxon>Bacteria</taxon>
        <taxon>Deltaproteobacteria</taxon>
        <taxon>Bradymonadales</taxon>
        <taxon>Lujinxingiaceae</taxon>
        <taxon>Lujinxingia</taxon>
    </lineage>
</organism>
<dbReference type="Proteomes" id="UP000321046">
    <property type="component" value="Unassembled WGS sequence"/>
</dbReference>
<evidence type="ECO:0000256" key="16">
    <source>
        <dbReference type="HAMAP-Rule" id="MF_00551"/>
    </source>
</evidence>
<dbReference type="InterPro" id="IPR000764">
    <property type="entry name" value="Uridine_kinase-like"/>
</dbReference>
<evidence type="ECO:0000256" key="15">
    <source>
        <dbReference type="ARBA" id="ARBA00048909"/>
    </source>
</evidence>
<keyword evidence="9 16" id="KW-0547">Nucleotide-binding</keyword>
<comment type="similarity">
    <text evidence="4 16 17">Belongs to the uridine kinase family.</text>
</comment>
<dbReference type="GO" id="GO:0005737">
    <property type="term" value="C:cytoplasm"/>
    <property type="evidence" value="ECO:0007669"/>
    <property type="project" value="UniProtKB-SubCell"/>
</dbReference>